<dbReference type="InterPro" id="IPR039445">
    <property type="entry name" value="DauR-like_HTH"/>
</dbReference>
<feature type="domain" description="YheO-like" evidence="1">
    <location>
        <begin position="14"/>
        <end position="127"/>
    </location>
</feature>
<evidence type="ECO:0000259" key="1">
    <source>
        <dbReference type="Pfam" id="PF08348"/>
    </source>
</evidence>
<keyword evidence="4" id="KW-1185">Reference proteome</keyword>
<dbReference type="RefSeq" id="WP_133957770.1">
    <property type="nucleotide sequence ID" value="NZ_SORI01000010.1"/>
</dbReference>
<gene>
    <name evidence="3" type="ORF">C8D99_11053</name>
</gene>
<dbReference type="EMBL" id="SORI01000010">
    <property type="protein sequence ID" value="TDY59926.1"/>
    <property type="molecule type" value="Genomic_DNA"/>
</dbReference>
<dbReference type="InterPro" id="IPR013559">
    <property type="entry name" value="YheO"/>
</dbReference>
<dbReference type="Proteomes" id="UP000295066">
    <property type="component" value="Unassembled WGS sequence"/>
</dbReference>
<evidence type="ECO:0000259" key="2">
    <source>
        <dbReference type="Pfam" id="PF13309"/>
    </source>
</evidence>
<evidence type="ECO:0000313" key="4">
    <source>
        <dbReference type="Proteomes" id="UP000295066"/>
    </source>
</evidence>
<dbReference type="AlphaFoldDB" id="A0A4R8M8J2"/>
<feature type="domain" description="Transcriptional regulator DauR-like HTH" evidence="2">
    <location>
        <begin position="172"/>
        <end position="233"/>
    </location>
</feature>
<organism evidence="3 4">
    <name type="scientific">Aminivibrio pyruvatiphilus</name>
    <dbReference type="NCBI Taxonomy" id="1005740"/>
    <lineage>
        <taxon>Bacteria</taxon>
        <taxon>Thermotogati</taxon>
        <taxon>Synergistota</taxon>
        <taxon>Synergistia</taxon>
        <taxon>Synergistales</taxon>
        <taxon>Aminobacteriaceae</taxon>
        <taxon>Aminivibrio</taxon>
    </lineage>
</organism>
<accession>A0A4R8M8J2</accession>
<dbReference type="PANTHER" id="PTHR35568">
    <property type="entry name" value="TRANSCRIPTIONAL REGULATOR DAUR"/>
    <property type="match status" value="1"/>
</dbReference>
<comment type="caution">
    <text evidence="3">The sequence shown here is derived from an EMBL/GenBank/DDBJ whole genome shotgun (WGS) entry which is preliminary data.</text>
</comment>
<protein>
    <submittedName>
        <fullName evidence="3">Putative transcriptional regulator YheO</fullName>
    </submittedName>
</protein>
<reference evidence="3 4" key="1">
    <citation type="submission" date="2019-03" db="EMBL/GenBank/DDBJ databases">
        <title>Genomic Encyclopedia of Type Strains, Phase IV (KMG-IV): sequencing the most valuable type-strain genomes for metagenomic binning, comparative biology and taxonomic classification.</title>
        <authorList>
            <person name="Goeker M."/>
        </authorList>
    </citation>
    <scope>NUCLEOTIDE SEQUENCE [LARGE SCALE GENOMIC DNA]</scope>
    <source>
        <strain evidence="3 4">DSM 25964</strain>
    </source>
</reference>
<dbReference type="PANTHER" id="PTHR35568:SF1">
    <property type="entry name" value="TRANSCRIPTIONAL REGULATOR DAUR"/>
    <property type="match status" value="1"/>
</dbReference>
<dbReference type="OrthoDB" id="9796595at2"/>
<name>A0A4R8M8J2_9BACT</name>
<dbReference type="InterPro" id="IPR039446">
    <property type="entry name" value="DauR-like"/>
</dbReference>
<evidence type="ECO:0000313" key="3">
    <source>
        <dbReference type="EMBL" id="TDY59926.1"/>
    </source>
</evidence>
<sequence>MKTEGQTSGNREFLEKYIPLLDFFAEVCGPEYELVLHDVSRPEASIIAIRNGQISGRSVGSTMSDYAPTFVKLIQSGGCSEDMVAHMDRTRDNRILESHTFFIKDEQGELRGMICANHDVTDLIRLHDTLHEKIRMLNGLSGRSPLPGKEEEPAPLEEFFPAEKESNLDGLMDVLIEKAASEFSAPPGVMTPEERTRFVGVLKGRHLFSMKGAVQKVARRLGVSEATVYRYLKKG</sequence>
<proteinExistence type="predicted"/>
<dbReference type="Pfam" id="PF08348">
    <property type="entry name" value="PAS_6"/>
    <property type="match status" value="1"/>
</dbReference>
<dbReference type="Pfam" id="PF13309">
    <property type="entry name" value="HTH_22"/>
    <property type="match status" value="1"/>
</dbReference>